<dbReference type="GO" id="GO:0005737">
    <property type="term" value="C:cytoplasm"/>
    <property type="evidence" value="ECO:0007669"/>
    <property type="project" value="TreeGrafter"/>
</dbReference>
<feature type="transmembrane region" description="Helical" evidence="2">
    <location>
        <begin position="625"/>
        <end position="652"/>
    </location>
</feature>
<dbReference type="PANTHER" id="PTHR16779:SF1">
    <property type="entry name" value="BETA-1,4-MANNOSYLTRANSFERASE EGH"/>
    <property type="match status" value="1"/>
</dbReference>
<dbReference type="AlphaFoldDB" id="A0A507CP27"/>
<feature type="compositionally biased region" description="Low complexity" evidence="1">
    <location>
        <begin position="78"/>
        <end position="90"/>
    </location>
</feature>
<dbReference type="InterPro" id="IPR001173">
    <property type="entry name" value="Glyco_trans_2-like"/>
</dbReference>
<feature type="compositionally biased region" description="Low complexity" evidence="1">
    <location>
        <begin position="180"/>
        <end position="194"/>
    </location>
</feature>
<dbReference type="Proteomes" id="UP000317494">
    <property type="component" value="Unassembled WGS sequence"/>
</dbReference>
<keyword evidence="2" id="KW-1133">Transmembrane helix</keyword>
<evidence type="ECO:0000259" key="3">
    <source>
        <dbReference type="Pfam" id="PF13632"/>
    </source>
</evidence>
<dbReference type="SUPFAM" id="SSF53448">
    <property type="entry name" value="Nucleotide-diphospho-sugar transferases"/>
    <property type="match status" value="1"/>
</dbReference>
<sequence length="663" mass="75283">MANDGSTSRSPNIPRSAPRVRNGPNPAQPLQGGLTRPTATNTTTHGPNARQMAATAAPTASRSPQIYPRTPPPPPTSSSPIASRSALSNSPSISATYQPQQQSLAQSALNQAHLAQSNAAGQRILAAARYHNPNKTHKSNPQTVLSSPSKTYPPSMVSDSGSETESTVFDDMHDGQNGFSAVTSSASTEVASISDSDRDEITRDDGLKKSFPSKSRALIDLPPDETGEATPWRGKTKLVMTVLSEMWLVHILCIFGGTYVMTFVLPQSYTDTELWNVSCWWKLAWLFPMPYTLVCLFGLALPFRTTKFINREGEVKARRLDNLYILTVTKGDNREAVYRSWNAHRHLERLHPCVRVHVLTDEPYYFENINCYTCPRSFIAPNALYKARALEWYRQTMRYTEHDWVLHLDEESVVDDETIRRILDFIWYEPQYWWGQGPIFYNQWGYWSNWIFTVADALRVGDDLSRFQLQYTYFHRPIFGAHGSFLLTNGLVENAITWDLGSLTEDYQFAVKAWERGFLCGKVSGIVREQSPQRLVDFLKQRRRWYVGIRRLPLLLPKIWAFFWTLGIICLYGTILSVVLGFIIPLGTPRWFGLLKDLTFVTFVYLYLLGVFIQDLDRGVNPILILIRLPLTFILQFVAVVMECAAVMYGIFFPPVSFDVIKK</sequence>
<feature type="compositionally biased region" description="Basic and acidic residues" evidence="1">
    <location>
        <begin position="195"/>
        <end position="208"/>
    </location>
</feature>
<evidence type="ECO:0000256" key="1">
    <source>
        <dbReference type="SAM" id="MobiDB-lite"/>
    </source>
</evidence>
<keyword evidence="5" id="KW-1185">Reference proteome</keyword>
<feature type="compositionally biased region" description="Polar residues" evidence="1">
    <location>
        <begin position="1"/>
        <end position="13"/>
    </location>
</feature>
<feature type="region of interest" description="Disordered" evidence="1">
    <location>
        <begin position="133"/>
        <end position="209"/>
    </location>
</feature>
<dbReference type="GO" id="GO:0019187">
    <property type="term" value="F:beta-1,4-mannosyltransferase activity"/>
    <property type="evidence" value="ECO:0007669"/>
    <property type="project" value="InterPro"/>
</dbReference>
<feature type="transmembrane region" description="Helical" evidence="2">
    <location>
        <begin position="559"/>
        <end position="585"/>
    </location>
</feature>
<organism evidence="4 5">
    <name type="scientific">Synchytrium endobioticum</name>
    <dbReference type="NCBI Taxonomy" id="286115"/>
    <lineage>
        <taxon>Eukaryota</taxon>
        <taxon>Fungi</taxon>
        <taxon>Fungi incertae sedis</taxon>
        <taxon>Chytridiomycota</taxon>
        <taxon>Chytridiomycota incertae sedis</taxon>
        <taxon>Chytridiomycetes</taxon>
        <taxon>Synchytriales</taxon>
        <taxon>Synchytriaceae</taxon>
        <taxon>Synchytrium</taxon>
    </lineage>
</organism>
<comment type="caution">
    <text evidence="4">The sequence shown here is derived from an EMBL/GenBank/DDBJ whole genome shotgun (WGS) entry which is preliminary data.</text>
</comment>
<feature type="compositionally biased region" description="Low complexity" evidence="1">
    <location>
        <begin position="49"/>
        <end position="68"/>
    </location>
</feature>
<feature type="transmembrane region" description="Helical" evidence="2">
    <location>
        <begin position="247"/>
        <end position="265"/>
    </location>
</feature>
<evidence type="ECO:0000313" key="4">
    <source>
        <dbReference type="EMBL" id="TPX40886.1"/>
    </source>
</evidence>
<gene>
    <name evidence="4" type="ORF">SeMB42_g05825</name>
</gene>
<dbReference type="EMBL" id="QEAN01000296">
    <property type="protein sequence ID" value="TPX40886.1"/>
    <property type="molecule type" value="Genomic_DNA"/>
</dbReference>
<dbReference type="InterPro" id="IPR027389">
    <property type="entry name" value="B_mannosylTrfase_Bre-3/Egh"/>
</dbReference>
<proteinExistence type="predicted"/>
<feature type="transmembrane region" description="Helical" evidence="2">
    <location>
        <begin position="285"/>
        <end position="303"/>
    </location>
</feature>
<dbReference type="Gene3D" id="3.90.550.10">
    <property type="entry name" value="Spore Coat Polysaccharide Biosynthesis Protein SpsA, Chain A"/>
    <property type="match status" value="1"/>
</dbReference>
<dbReference type="InterPro" id="IPR029044">
    <property type="entry name" value="Nucleotide-diphossugar_trans"/>
</dbReference>
<feature type="transmembrane region" description="Helical" evidence="2">
    <location>
        <begin position="591"/>
        <end position="613"/>
    </location>
</feature>
<dbReference type="VEuPathDB" id="FungiDB:SeMB42_g05825"/>
<protein>
    <recommendedName>
        <fullName evidence="3">Glycosyltransferase 2-like domain-containing protein</fullName>
    </recommendedName>
</protein>
<keyword evidence="2" id="KW-0472">Membrane</keyword>
<dbReference type="STRING" id="286115.A0A507CP27"/>
<name>A0A507CP27_9FUNG</name>
<evidence type="ECO:0000313" key="5">
    <source>
        <dbReference type="Proteomes" id="UP000317494"/>
    </source>
</evidence>
<evidence type="ECO:0000256" key="2">
    <source>
        <dbReference type="SAM" id="Phobius"/>
    </source>
</evidence>
<feature type="compositionally biased region" description="Polar residues" evidence="1">
    <location>
        <begin position="139"/>
        <end position="167"/>
    </location>
</feature>
<reference evidence="4 5" key="1">
    <citation type="journal article" date="2019" name="Sci. Rep.">
        <title>Comparative genomics of chytrid fungi reveal insights into the obligate biotrophic and pathogenic lifestyle of Synchytrium endobioticum.</title>
        <authorList>
            <person name="van de Vossenberg B.T.L.H."/>
            <person name="Warris S."/>
            <person name="Nguyen H.D.T."/>
            <person name="van Gent-Pelzer M.P.E."/>
            <person name="Joly D.L."/>
            <person name="van de Geest H.C."/>
            <person name="Bonants P.J.M."/>
            <person name="Smith D.S."/>
            <person name="Levesque C.A."/>
            <person name="van der Lee T.A.J."/>
        </authorList>
    </citation>
    <scope>NUCLEOTIDE SEQUENCE [LARGE SCALE GENOMIC DNA]</scope>
    <source>
        <strain evidence="4 5">MB42</strain>
    </source>
</reference>
<dbReference type="Pfam" id="PF13632">
    <property type="entry name" value="Glyco_trans_2_3"/>
    <property type="match status" value="1"/>
</dbReference>
<accession>A0A507CP27</accession>
<feature type="domain" description="Glycosyltransferase 2-like" evidence="3">
    <location>
        <begin position="404"/>
        <end position="611"/>
    </location>
</feature>
<feature type="region of interest" description="Disordered" evidence="1">
    <location>
        <begin position="1"/>
        <end position="104"/>
    </location>
</feature>
<keyword evidence="2" id="KW-0812">Transmembrane</keyword>
<feature type="compositionally biased region" description="Polar residues" evidence="1">
    <location>
        <begin position="37"/>
        <end position="46"/>
    </location>
</feature>
<dbReference type="PANTHER" id="PTHR16779">
    <property type="entry name" value="BETA-1,4-MANNOSYLTRANSFERASE EGH"/>
    <property type="match status" value="1"/>
</dbReference>